<name>A0A1H7ZV79_9HYPH</name>
<feature type="transmembrane region" description="Helical" evidence="1">
    <location>
        <begin position="12"/>
        <end position="37"/>
    </location>
</feature>
<dbReference type="AlphaFoldDB" id="A0A1H7ZV79"/>
<keyword evidence="1" id="KW-1133">Transmembrane helix</keyword>
<sequence>MNSVRKLPARYGAFVTPLILSGLMTLIVSGISTLRVLGPTPAFRQGWPGAWGLSWLIAFPVLLLALPVARRLTAMLVAPAG</sequence>
<dbReference type="Pfam" id="PF11391">
    <property type="entry name" value="DUF2798"/>
    <property type="match status" value="1"/>
</dbReference>
<evidence type="ECO:0000313" key="3">
    <source>
        <dbReference type="Proteomes" id="UP000199664"/>
    </source>
</evidence>
<feature type="transmembrane region" description="Helical" evidence="1">
    <location>
        <begin position="49"/>
        <end position="69"/>
    </location>
</feature>
<dbReference type="STRING" id="1036779.SAMN04515666_11620"/>
<organism evidence="2 3">
    <name type="scientific">Bosea lupini</name>
    <dbReference type="NCBI Taxonomy" id="1036779"/>
    <lineage>
        <taxon>Bacteria</taxon>
        <taxon>Pseudomonadati</taxon>
        <taxon>Pseudomonadota</taxon>
        <taxon>Alphaproteobacteria</taxon>
        <taxon>Hyphomicrobiales</taxon>
        <taxon>Boseaceae</taxon>
        <taxon>Bosea</taxon>
    </lineage>
</organism>
<keyword evidence="3" id="KW-1185">Reference proteome</keyword>
<keyword evidence="1" id="KW-0472">Membrane</keyword>
<dbReference type="InterPro" id="IPR021529">
    <property type="entry name" value="DUF2798"/>
</dbReference>
<evidence type="ECO:0000256" key="1">
    <source>
        <dbReference type="SAM" id="Phobius"/>
    </source>
</evidence>
<keyword evidence="1" id="KW-0812">Transmembrane</keyword>
<dbReference type="EMBL" id="FOAN01000016">
    <property type="protein sequence ID" value="SEM62183.1"/>
    <property type="molecule type" value="Genomic_DNA"/>
</dbReference>
<protein>
    <recommendedName>
        <fullName evidence="4">DUF2798 domain-containing protein</fullName>
    </recommendedName>
</protein>
<accession>A0A1H7ZV79</accession>
<reference evidence="3" key="1">
    <citation type="submission" date="2016-10" db="EMBL/GenBank/DDBJ databases">
        <authorList>
            <person name="Varghese N."/>
            <person name="Submissions S."/>
        </authorList>
    </citation>
    <scope>NUCLEOTIDE SEQUENCE [LARGE SCALE GENOMIC DNA]</scope>
    <source>
        <strain evidence="3">LMG 26383,CCUG 61248,R- 45681</strain>
    </source>
</reference>
<dbReference type="RefSeq" id="WP_091842792.1">
    <property type="nucleotide sequence ID" value="NZ_FOAN01000016.1"/>
</dbReference>
<dbReference type="Proteomes" id="UP000199664">
    <property type="component" value="Unassembled WGS sequence"/>
</dbReference>
<gene>
    <name evidence="2" type="ORF">SAMN04515666_11620</name>
</gene>
<proteinExistence type="predicted"/>
<evidence type="ECO:0000313" key="2">
    <source>
        <dbReference type="EMBL" id="SEM62183.1"/>
    </source>
</evidence>
<evidence type="ECO:0008006" key="4">
    <source>
        <dbReference type="Google" id="ProtNLM"/>
    </source>
</evidence>
<dbReference type="OrthoDB" id="7159403at2"/>